<keyword evidence="3" id="KW-1185">Reference proteome</keyword>
<name>A0ABS2RLX3_9ACTN</name>
<dbReference type="RefSeq" id="WP_204918575.1">
    <property type="nucleotide sequence ID" value="NZ_BAAAQP010000003.1"/>
</dbReference>
<feature type="transmembrane region" description="Helical" evidence="1">
    <location>
        <begin position="78"/>
        <end position="96"/>
    </location>
</feature>
<keyword evidence="1" id="KW-1133">Transmembrane helix</keyword>
<evidence type="ECO:0000313" key="2">
    <source>
        <dbReference type="EMBL" id="MBM7799668.1"/>
    </source>
</evidence>
<gene>
    <name evidence="2" type="ORF">JOE57_002589</name>
</gene>
<keyword evidence="1" id="KW-0812">Transmembrane</keyword>
<reference evidence="2 3" key="1">
    <citation type="submission" date="2021-01" db="EMBL/GenBank/DDBJ databases">
        <title>Sequencing the genomes of 1000 actinobacteria strains.</title>
        <authorList>
            <person name="Klenk H.-P."/>
        </authorList>
    </citation>
    <scope>NUCLEOTIDE SEQUENCE [LARGE SCALE GENOMIC DNA]</scope>
    <source>
        <strain evidence="2 3">DSM 18662</strain>
    </source>
</reference>
<dbReference type="InterPro" id="IPR021385">
    <property type="entry name" value="DUF3017"/>
</dbReference>
<keyword evidence="1" id="KW-0472">Membrane</keyword>
<organism evidence="2 3">
    <name type="scientific">Microlunatus panaciterrae</name>
    <dbReference type="NCBI Taxonomy" id="400768"/>
    <lineage>
        <taxon>Bacteria</taxon>
        <taxon>Bacillati</taxon>
        <taxon>Actinomycetota</taxon>
        <taxon>Actinomycetes</taxon>
        <taxon>Propionibacteriales</taxon>
        <taxon>Propionibacteriaceae</taxon>
        <taxon>Microlunatus</taxon>
    </lineage>
</organism>
<dbReference type="EMBL" id="JAFBCF010000001">
    <property type="protein sequence ID" value="MBM7799668.1"/>
    <property type="molecule type" value="Genomic_DNA"/>
</dbReference>
<protein>
    <recommendedName>
        <fullName evidence="4">DUF3017 domain-containing protein</fullName>
    </recommendedName>
</protein>
<proteinExistence type="predicted"/>
<evidence type="ECO:0000313" key="3">
    <source>
        <dbReference type="Proteomes" id="UP000704762"/>
    </source>
</evidence>
<dbReference type="Pfam" id="PF11222">
    <property type="entry name" value="DUF3017"/>
    <property type="match status" value="1"/>
</dbReference>
<accession>A0ABS2RLX3</accession>
<evidence type="ECO:0000256" key="1">
    <source>
        <dbReference type="SAM" id="Phobius"/>
    </source>
</evidence>
<evidence type="ECO:0008006" key="4">
    <source>
        <dbReference type="Google" id="ProtNLM"/>
    </source>
</evidence>
<comment type="caution">
    <text evidence="2">The sequence shown here is derived from an EMBL/GenBank/DDBJ whole genome shotgun (WGS) entry which is preliminary data.</text>
</comment>
<feature type="transmembrane region" description="Helical" evidence="1">
    <location>
        <begin position="21"/>
        <end position="42"/>
    </location>
</feature>
<sequence length="102" mass="10689">MVRDDSASSRAAARSLKQWPLMIVVGGIVIGLVVIFLGQWRFGCLVIGSSLGVGAVERIALSNKEAGLLQVRSRPFDILVMIAMGAGIIALTILVPEGGTGR</sequence>
<dbReference type="Proteomes" id="UP000704762">
    <property type="component" value="Unassembled WGS sequence"/>
</dbReference>